<dbReference type="GO" id="GO:0009244">
    <property type="term" value="P:lipopolysaccharide core region biosynthetic process"/>
    <property type="evidence" value="ECO:0007669"/>
    <property type="project" value="UniProtKB-UniRule"/>
</dbReference>
<dbReference type="InterPro" id="IPR039901">
    <property type="entry name" value="Kdotransferase"/>
</dbReference>
<keyword evidence="12" id="KW-1185">Reference proteome</keyword>
<name>A0A975ZMS2_9RHOB</name>
<dbReference type="InterPro" id="IPR007507">
    <property type="entry name" value="Glycos_transf_N"/>
</dbReference>
<keyword evidence="9" id="KW-0472">Membrane</keyword>
<evidence type="ECO:0000313" key="12">
    <source>
        <dbReference type="Proteomes" id="UP000182932"/>
    </source>
</evidence>
<dbReference type="RefSeq" id="WP_074835859.1">
    <property type="nucleotide sequence ID" value="NZ_CATLQZ010000013.1"/>
</dbReference>
<organism evidence="11 12">
    <name type="scientific">Marinovum algicola</name>
    <dbReference type="NCBI Taxonomy" id="42444"/>
    <lineage>
        <taxon>Bacteria</taxon>
        <taxon>Pseudomonadati</taxon>
        <taxon>Pseudomonadota</taxon>
        <taxon>Alphaproteobacteria</taxon>
        <taxon>Rhodobacterales</taxon>
        <taxon>Roseobacteraceae</taxon>
        <taxon>Marinovum</taxon>
    </lineage>
</organism>
<dbReference type="AlphaFoldDB" id="A0A975ZMS2"/>
<evidence type="ECO:0000256" key="4">
    <source>
        <dbReference type="ARBA" id="ARBA00019077"/>
    </source>
</evidence>
<dbReference type="GO" id="GO:0009245">
    <property type="term" value="P:lipid A biosynthetic process"/>
    <property type="evidence" value="ECO:0007669"/>
    <property type="project" value="TreeGrafter"/>
</dbReference>
<sequence>MAWARRRERQDRIYPPRPPGLLVWVHATRGERISAIMQLAARLISQRSNAYVLVTLAPGVTGPKRLKKQIIMVPAPGLHPEDMREFLAHWRPELCLWTCGDLVTSHVVTVAEAGLALYLVDAREDGFDTRPVPLLPDPAPVLLEYFTAVMASDANAARRLRKLGMAEEDLTITGPLQEGSAAIGCNQTDLADMRSAIGTRPVWLAAMVQPEELTTVLRAHRAVSSWAHRLLLIIVPDKPEMGDDMARRMERGGMSFTRWSDSEFPDETTEVHLADTYGEMGLWYRLSPISFMASSLVAGHGGCDPFEPAALGSAILYGPNIGRHLHAYSRLAEAGAARIVRDTDTLTTALKQLVAPDRAAAMSLAAWEIVSEGAQVSDRIMDLIQDALDLAEVT</sequence>
<evidence type="ECO:0000256" key="9">
    <source>
        <dbReference type="RuleBase" id="RU365103"/>
    </source>
</evidence>
<evidence type="ECO:0000313" key="11">
    <source>
        <dbReference type="EMBL" id="SEJ20298.1"/>
    </source>
</evidence>
<dbReference type="SUPFAM" id="SSF53756">
    <property type="entry name" value="UDP-Glycosyltransferase/glycogen phosphorylase"/>
    <property type="match status" value="1"/>
</dbReference>
<keyword evidence="9" id="KW-0448">Lipopolysaccharide biosynthesis</keyword>
<gene>
    <name evidence="11" type="ORF">SAMN04487940_10440</name>
</gene>
<dbReference type="Pfam" id="PF04413">
    <property type="entry name" value="Glycos_transf_N"/>
    <property type="match status" value="1"/>
</dbReference>
<proteinExistence type="inferred from homology"/>
<dbReference type="GO" id="GO:0005886">
    <property type="term" value="C:plasma membrane"/>
    <property type="evidence" value="ECO:0007669"/>
    <property type="project" value="UniProtKB-SubCell"/>
</dbReference>
<evidence type="ECO:0000256" key="7">
    <source>
        <dbReference type="ARBA" id="ARBA00049183"/>
    </source>
</evidence>
<keyword evidence="5 9" id="KW-0808">Transferase</keyword>
<comment type="subcellular location">
    <subcellularLocation>
        <location evidence="9">Cell membrane</location>
    </subcellularLocation>
</comment>
<evidence type="ECO:0000256" key="3">
    <source>
        <dbReference type="ARBA" id="ARBA00012621"/>
    </source>
</evidence>
<comment type="function">
    <text evidence="1 9">Involved in lipopolysaccharide (LPS) biosynthesis. Catalyzes the transfer of 3-deoxy-D-manno-octulosonate (Kdo) residue(s) from CMP-Kdo to lipid IV(A), the tetraacyldisaccharide-1,4'-bisphosphate precursor of lipid A.</text>
</comment>
<dbReference type="EC" id="2.4.99.12" evidence="3 9"/>
<dbReference type="PANTHER" id="PTHR42755">
    <property type="entry name" value="3-DEOXY-MANNO-OCTULOSONATE CYTIDYLYLTRANSFERASE"/>
    <property type="match status" value="1"/>
</dbReference>
<dbReference type="Proteomes" id="UP000182932">
    <property type="component" value="Unassembled WGS sequence"/>
</dbReference>
<feature type="domain" description="3-deoxy-D-manno-octulosonic-acid transferase N-terminal" evidence="10">
    <location>
        <begin position="8"/>
        <end position="176"/>
    </location>
</feature>
<evidence type="ECO:0000256" key="1">
    <source>
        <dbReference type="ARBA" id="ARBA00003394"/>
    </source>
</evidence>
<keyword evidence="9" id="KW-1003">Cell membrane</keyword>
<feature type="active site" description="Proton acceptor" evidence="8">
    <location>
        <position position="31"/>
    </location>
</feature>
<reference evidence="11 12" key="1">
    <citation type="submission" date="2016-10" db="EMBL/GenBank/DDBJ databases">
        <authorList>
            <person name="Varghese N."/>
            <person name="Submissions S."/>
        </authorList>
    </citation>
    <scope>NUCLEOTIDE SEQUENCE [LARGE SCALE GENOMIC DNA]</scope>
    <source>
        <strain evidence="11 12">FF3</strain>
    </source>
</reference>
<dbReference type="GeneID" id="80817730"/>
<protein>
    <recommendedName>
        <fullName evidence="4 9">3-deoxy-D-manno-octulosonic acid transferase</fullName>
        <shortName evidence="9">Kdo transferase</shortName>
        <ecNumber evidence="3 9">2.4.99.12</ecNumber>
    </recommendedName>
    <alternativeName>
        <fullName evidence="6 9">Lipid IV(A) 3-deoxy-D-manno-octulosonic acid transferase</fullName>
    </alternativeName>
</protein>
<dbReference type="Gene3D" id="3.40.50.11720">
    <property type="entry name" value="3-Deoxy-D-manno-octulosonic-acid transferase, N-terminal domain"/>
    <property type="match status" value="1"/>
</dbReference>
<evidence type="ECO:0000256" key="6">
    <source>
        <dbReference type="ARBA" id="ARBA00031445"/>
    </source>
</evidence>
<accession>A0A975ZMS2</accession>
<comment type="catalytic activity">
    <reaction evidence="7 9">
        <text>lipid IVA (E. coli) + CMP-3-deoxy-beta-D-manno-octulosonate = alpha-Kdo-(2-&gt;6)-lipid IVA (E. coli) + CMP + H(+)</text>
        <dbReference type="Rhea" id="RHEA:28066"/>
        <dbReference type="ChEBI" id="CHEBI:15378"/>
        <dbReference type="ChEBI" id="CHEBI:58603"/>
        <dbReference type="ChEBI" id="CHEBI:60364"/>
        <dbReference type="ChEBI" id="CHEBI:60377"/>
        <dbReference type="ChEBI" id="CHEBI:85987"/>
        <dbReference type="EC" id="2.4.99.12"/>
    </reaction>
</comment>
<evidence type="ECO:0000256" key="5">
    <source>
        <dbReference type="ARBA" id="ARBA00022679"/>
    </source>
</evidence>
<evidence type="ECO:0000256" key="8">
    <source>
        <dbReference type="PIRSR" id="PIRSR639901-1"/>
    </source>
</evidence>
<evidence type="ECO:0000259" key="10">
    <source>
        <dbReference type="Pfam" id="PF04413"/>
    </source>
</evidence>
<dbReference type="PANTHER" id="PTHR42755:SF1">
    <property type="entry name" value="3-DEOXY-D-MANNO-OCTULOSONIC ACID TRANSFERASE, MITOCHONDRIAL-RELATED"/>
    <property type="match status" value="1"/>
</dbReference>
<dbReference type="EMBL" id="FNYY01000004">
    <property type="protein sequence ID" value="SEJ20298.1"/>
    <property type="molecule type" value="Genomic_DNA"/>
</dbReference>
<dbReference type="InterPro" id="IPR038107">
    <property type="entry name" value="Glycos_transf_N_sf"/>
</dbReference>
<evidence type="ECO:0000256" key="2">
    <source>
        <dbReference type="ARBA" id="ARBA00004713"/>
    </source>
</evidence>
<comment type="pathway">
    <text evidence="2 9">Bacterial outer membrane biogenesis; LPS core biosynthesis.</text>
</comment>
<dbReference type="GO" id="GO:0043842">
    <property type="term" value="F:Kdo transferase activity"/>
    <property type="evidence" value="ECO:0007669"/>
    <property type="project" value="UniProtKB-EC"/>
</dbReference>
<dbReference type="Gene3D" id="3.40.50.2000">
    <property type="entry name" value="Glycogen Phosphorylase B"/>
    <property type="match status" value="1"/>
</dbReference>
<comment type="similarity">
    <text evidence="9">Belongs to the glycosyltransferase group 1 family.</text>
</comment>
<comment type="caution">
    <text evidence="11">The sequence shown here is derived from an EMBL/GenBank/DDBJ whole genome shotgun (WGS) entry which is preliminary data.</text>
</comment>